<comment type="caution">
    <text evidence="11">The sequence shown here is derived from an EMBL/GenBank/DDBJ whole genome shotgun (WGS) entry which is preliminary data.</text>
</comment>
<evidence type="ECO:0000256" key="6">
    <source>
        <dbReference type="ARBA" id="ARBA00022989"/>
    </source>
</evidence>
<evidence type="ECO:0000256" key="9">
    <source>
        <dbReference type="SAM" id="Phobius"/>
    </source>
</evidence>
<proteinExistence type="predicted"/>
<evidence type="ECO:0000256" key="2">
    <source>
        <dbReference type="ARBA" id="ARBA00004651"/>
    </source>
</evidence>
<dbReference type="RefSeq" id="WP_081402605.1">
    <property type="nucleotide sequence ID" value="NZ_CP027365.1"/>
</dbReference>
<comment type="subcellular location">
    <subcellularLocation>
        <location evidence="2">Cell membrane</location>
        <topology evidence="2">Multi-pass membrane protein</topology>
    </subcellularLocation>
</comment>
<dbReference type="InterPro" id="IPR050469">
    <property type="entry name" value="Diguanylate_Cyclase"/>
</dbReference>
<evidence type="ECO:0000313" key="12">
    <source>
        <dbReference type="Proteomes" id="UP000314285"/>
    </source>
</evidence>
<evidence type="ECO:0000256" key="3">
    <source>
        <dbReference type="ARBA" id="ARBA00012528"/>
    </source>
</evidence>
<dbReference type="GO" id="GO:0005886">
    <property type="term" value="C:plasma membrane"/>
    <property type="evidence" value="ECO:0007669"/>
    <property type="project" value="UniProtKB-SubCell"/>
</dbReference>
<dbReference type="CDD" id="cd01949">
    <property type="entry name" value="GGDEF"/>
    <property type="match status" value="1"/>
</dbReference>
<feature type="domain" description="GGDEF" evidence="10">
    <location>
        <begin position="394"/>
        <end position="522"/>
    </location>
</feature>
<dbReference type="AlphaFoldDB" id="A0A8H2K5R5"/>
<dbReference type="FunFam" id="3.30.70.270:FF:000001">
    <property type="entry name" value="Diguanylate cyclase domain protein"/>
    <property type="match status" value="1"/>
</dbReference>
<dbReference type="CDD" id="cd18773">
    <property type="entry name" value="PDC1_HK_sensor"/>
    <property type="match status" value="1"/>
</dbReference>
<dbReference type="Proteomes" id="UP000314285">
    <property type="component" value="Unassembled WGS sequence"/>
</dbReference>
<name>A0A8H2K5R5_ACIRA</name>
<evidence type="ECO:0000256" key="7">
    <source>
        <dbReference type="ARBA" id="ARBA00023136"/>
    </source>
</evidence>
<keyword evidence="7 9" id="KW-0472">Membrane</keyword>
<feature type="transmembrane region" description="Helical" evidence="9">
    <location>
        <begin position="284"/>
        <end position="304"/>
    </location>
</feature>
<reference evidence="11 12" key="1">
    <citation type="submission" date="2019-06" db="EMBL/GenBank/DDBJ databases">
        <title>Genome of Acinetobacter radioresistens APH1, a phenol degrading strain.</title>
        <authorList>
            <person name="Liu Y."/>
        </authorList>
    </citation>
    <scope>NUCLEOTIDE SEQUENCE [LARGE SCALE GENOMIC DNA]</scope>
    <source>
        <strain evidence="11 12">APH1</strain>
    </source>
</reference>
<protein>
    <recommendedName>
        <fullName evidence="3">diguanylate cyclase</fullName>
        <ecNumber evidence="3">2.7.7.65</ecNumber>
    </recommendedName>
</protein>
<dbReference type="PANTHER" id="PTHR45138:SF9">
    <property type="entry name" value="DIGUANYLATE CYCLASE DGCM-RELATED"/>
    <property type="match status" value="1"/>
</dbReference>
<dbReference type="Gene3D" id="3.30.450.20">
    <property type="entry name" value="PAS domain"/>
    <property type="match status" value="1"/>
</dbReference>
<dbReference type="GO" id="GO:0052621">
    <property type="term" value="F:diguanylate cyclase activity"/>
    <property type="evidence" value="ECO:0007669"/>
    <property type="project" value="UniProtKB-EC"/>
</dbReference>
<keyword evidence="5 9" id="KW-0812">Transmembrane</keyword>
<dbReference type="SUPFAM" id="SSF55073">
    <property type="entry name" value="Nucleotide cyclase"/>
    <property type="match status" value="1"/>
</dbReference>
<dbReference type="Gene3D" id="3.30.70.270">
    <property type="match status" value="1"/>
</dbReference>
<dbReference type="GO" id="GO:0043709">
    <property type="term" value="P:cell adhesion involved in single-species biofilm formation"/>
    <property type="evidence" value="ECO:0007669"/>
    <property type="project" value="TreeGrafter"/>
</dbReference>
<dbReference type="CDD" id="cd12912">
    <property type="entry name" value="PDC2_MCP_like"/>
    <property type="match status" value="1"/>
</dbReference>
<dbReference type="InterPro" id="IPR033479">
    <property type="entry name" value="dCache_1"/>
</dbReference>
<dbReference type="NCBIfam" id="TIGR00254">
    <property type="entry name" value="GGDEF"/>
    <property type="match status" value="1"/>
</dbReference>
<sequence>MRKLGKSLDLDLRKLILLLIVFCVSTLFFVSLGVSYLIVKNQLISNSLAINSEYANKIALNTDNHFQNILKELKYSAQSLGKDFNSFALREAEVNRLKYQSDHYNSVVIGDAEGRLINFSPNILNIDRNKIQTTPGIQASLKNKKTYISSPYYSVKDNLIVFLSQPIFDKDNNYKGFIGSAIYLKQKNIINHLLTINYSYKKSYMYVIDQNNKIIFHPDTKRIGETVRNNTGLKYMQATKNGNIRLINSRGVDNLAGFSYIPSTKWLIVSQQPTNELLEQASTIIYKVTGGIFLFYLLIFYIVWRFALVISNPLHNLANMASLLNQPKIEERIKRINPWYYEVTKFKLSLLLSARKFSHKLTEMDHRINTDPLTGLLNRRGMQFFTKGMIDSKVPFSVLLIDIDHFKRINDTYGHDEGDEVLKTLAKIMLENFRKNDLCCRHGGEEFIVIIPNVNKQEVYESAERFRHAVETYIINNVGRITVSIGIASWPESSNSFTEVLKIADNNLYHAKNHGRNQVKHS</sequence>
<accession>A0A8H2K5R5</accession>
<evidence type="ECO:0000256" key="8">
    <source>
        <dbReference type="ARBA" id="ARBA00034247"/>
    </source>
</evidence>
<dbReference type="SUPFAM" id="SSF103190">
    <property type="entry name" value="Sensory domain-like"/>
    <property type="match status" value="1"/>
</dbReference>
<dbReference type="InterPro" id="IPR000160">
    <property type="entry name" value="GGDEF_dom"/>
</dbReference>
<dbReference type="InterPro" id="IPR043128">
    <property type="entry name" value="Rev_trsase/Diguanyl_cyclase"/>
</dbReference>
<evidence type="ECO:0000259" key="10">
    <source>
        <dbReference type="PROSITE" id="PS50887"/>
    </source>
</evidence>
<dbReference type="InterPro" id="IPR029787">
    <property type="entry name" value="Nucleotide_cyclase"/>
</dbReference>
<evidence type="ECO:0000256" key="5">
    <source>
        <dbReference type="ARBA" id="ARBA00022692"/>
    </source>
</evidence>
<evidence type="ECO:0000256" key="4">
    <source>
        <dbReference type="ARBA" id="ARBA00022475"/>
    </source>
</evidence>
<keyword evidence="4" id="KW-1003">Cell membrane</keyword>
<dbReference type="GO" id="GO:1902201">
    <property type="term" value="P:negative regulation of bacterial-type flagellum-dependent cell motility"/>
    <property type="evidence" value="ECO:0007669"/>
    <property type="project" value="TreeGrafter"/>
</dbReference>
<evidence type="ECO:0000256" key="1">
    <source>
        <dbReference type="ARBA" id="ARBA00001946"/>
    </source>
</evidence>
<gene>
    <name evidence="11" type="ORF">FHY67_07215</name>
</gene>
<dbReference type="PROSITE" id="PS50887">
    <property type="entry name" value="GGDEF"/>
    <property type="match status" value="1"/>
</dbReference>
<comment type="cofactor">
    <cofactor evidence="1">
        <name>Mg(2+)</name>
        <dbReference type="ChEBI" id="CHEBI:18420"/>
    </cofactor>
</comment>
<dbReference type="PANTHER" id="PTHR45138">
    <property type="entry name" value="REGULATORY COMPONENTS OF SENSORY TRANSDUCTION SYSTEM"/>
    <property type="match status" value="1"/>
</dbReference>
<dbReference type="Pfam" id="PF02743">
    <property type="entry name" value="dCache_1"/>
    <property type="match status" value="1"/>
</dbReference>
<feature type="transmembrane region" description="Helical" evidence="9">
    <location>
        <begin position="15"/>
        <end position="39"/>
    </location>
</feature>
<keyword evidence="6 9" id="KW-1133">Transmembrane helix</keyword>
<comment type="catalytic activity">
    <reaction evidence="8">
        <text>2 GTP = 3',3'-c-di-GMP + 2 diphosphate</text>
        <dbReference type="Rhea" id="RHEA:24898"/>
        <dbReference type="ChEBI" id="CHEBI:33019"/>
        <dbReference type="ChEBI" id="CHEBI:37565"/>
        <dbReference type="ChEBI" id="CHEBI:58805"/>
        <dbReference type="EC" id="2.7.7.65"/>
    </reaction>
</comment>
<organism evidence="11 12">
    <name type="scientific">Acinetobacter radioresistens</name>
    <dbReference type="NCBI Taxonomy" id="40216"/>
    <lineage>
        <taxon>Bacteria</taxon>
        <taxon>Pseudomonadati</taxon>
        <taxon>Pseudomonadota</taxon>
        <taxon>Gammaproteobacteria</taxon>
        <taxon>Moraxellales</taxon>
        <taxon>Moraxellaceae</taxon>
        <taxon>Acinetobacter</taxon>
    </lineage>
</organism>
<dbReference type="EMBL" id="VFBM01000004">
    <property type="protein sequence ID" value="TNX92585.1"/>
    <property type="molecule type" value="Genomic_DNA"/>
</dbReference>
<dbReference type="InterPro" id="IPR029151">
    <property type="entry name" value="Sensor-like_sf"/>
</dbReference>
<evidence type="ECO:0000313" key="11">
    <source>
        <dbReference type="EMBL" id="TNX92585.1"/>
    </source>
</evidence>
<dbReference type="EC" id="2.7.7.65" evidence="3"/>
<dbReference type="SMART" id="SM00267">
    <property type="entry name" value="GGDEF"/>
    <property type="match status" value="1"/>
</dbReference>
<dbReference type="Pfam" id="PF00990">
    <property type="entry name" value="GGDEF"/>
    <property type="match status" value="1"/>
</dbReference>